<dbReference type="RefSeq" id="WP_218446783.1">
    <property type="nucleotide sequence ID" value="NZ_JAGSPA010000006.1"/>
</dbReference>
<dbReference type="Pfam" id="PF12840">
    <property type="entry name" value="HTH_20"/>
    <property type="match status" value="1"/>
</dbReference>
<dbReference type="InterPro" id="IPR013538">
    <property type="entry name" value="ASHA1/2-like_C"/>
</dbReference>
<accession>A0ABS6SHN1</accession>
<dbReference type="InterPro" id="IPR001845">
    <property type="entry name" value="HTH_ArsR_DNA-bd_dom"/>
</dbReference>
<evidence type="ECO:0000313" key="2">
    <source>
        <dbReference type="EMBL" id="MBV7257933.1"/>
    </source>
</evidence>
<dbReference type="PANTHER" id="PTHR38600">
    <property type="entry name" value="TRANSCRIPTIONAL REGULATORY PROTEIN"/>
    <property type="match status" value="1"/>
</dbReference>
<keyword evidence="3" id="KW-1185">Reference proteome</keyword>
<organism evidence="2 3">
    <name type="scientific">Pacificimonas pallii</name>
    <dbReference type="NCBI Taxonomy" id="2827236"/>
    <lineage>
        <taxon>Bacteria</taxon>
        <taxon>Pseudomonadati</taxon>
        <taxon>Pseudomonadota</taxon>
        <taxon>Alphaproteobacteria</taxon>
        <taxon>Sphingomonadales</taxon>
        <taxon>Sphingosinicellaceae</taxon>
        <taxon>Pacificimonas</taxon>
    </lineage>
</organism>
<evidence type="ECO:0000259" key="1">
    <source>
        <dbReference type="PROSITE" id="PS50987"/>
    </source>
</evidence>
<evidence type="ECO:0000313" key="3">
    <source>
        <dbReference type="Proteomes" id="UP000722336"/>
    </source>
</evidence>
<name>A0ABS6SHN1_9SPHN</name>
<gene>
    <name evidence="2" type="ORF">KCG44_14195</name>
</gene>
<dbReference type="EMBL" id="JAGSPA010000006">
    <property type="protein sequence ID" value="MBV7257933.1"/>
    <property type="molecule type" value="Genomic_DNA"/>
</dbReference>
<protein>
    <submittedName>
        <fullName evidence="2">SRPBCC domain-containing protein</fullName>
    </submittedName>
</protein>
<feature type="domain" description="HTH arsR-type" evidence="1">
    <location>
        <begin position="1"/>
        <end position="89"/>
    </location>
</feature>
<comment type="caution">
    <text evidence="2">The sequence shown here is derived from an EMBL/GenBank/DDBJ whole genome shotgun (WGS) entry which is preliminary data.</text>
</comment>
<reference evidence="2 3" key="1">
    <citation type="submission" date="2021-04" db="EMBL/GenBank/DDBJ databases">
        <authorList>
            <person name="Pira H."/>
            <person name="Risdian C."/>
            <person name="Wink J."/>
        </authorList>
    </citation>
    <scope>NUCLEOTIDE SEQUENCE [LARGE SCALE GENOMIC DNA]</scope>
    <source>
        <strain evidence="2 3">WHA3</strain>
    </source>
</reference>
<dbReference type="CDD" id="cd00090">
    <property type="entry name" value="HTH_ARSR"/>
    <property type="match status" value="1"/>
</dbReference>
<dbReference type="Proteomes" id="UP000722336">
    <property type="component" value="Unassembled WGS sequence"/>
</dbReference>
<dbReference type="InterPro" id="IPR011991">
    <property type="entry name" value="ArsR-like_HTH"/>
</dbReference>
<proteinExistence type="predicted"/>
<dbReference type="Pfam" id="PF08327">
    <property type="entry name" value="AHSA1"/>
    <property type="match status" value="1"/>
</dbReference>
<dbReference type="PROSITE" id="PS50987">
    <property type="entry name" value="HTH_ARSR_2"/>
    <property type="match status" value="1"/>
</dbReference>
<dbReference type="PANTHER" id="PTHR38600:SF1">
    <property type="entry name" value="TRANSCRIPTIONAL REGULATORY PROTEIN"/>
    <property type="match status" value="1"/>
</dbReference>
<dbReference type="SMART" id="SM00418">
    <property type="entry name" value="HTH_ARSR"/>
    <property type="match status" value="1"/>
</dbReference>
<sequence length="255" mass="28561">MGNLFKALSDETRRALLDLLRRRDGQTLSELVDATPGMTRFGVMKHLKQLEAAHLITSRKIGRARHHYLNAARLQTMVDRWIAPFGRPAARTMSDLKTLVEEKSNMSEAPPALVYELIIKTTPADLWDAMTNPERTPVYYFGSRIDTELQVGAKIAYRMPDGSRLTSGKILELVPEKKLSMSQIAMWEEGLETDPPTRETWTIEELEGGLCKLTVVHDGFDTKTATYTSAADGWPMILSGLKTYLETGEGMMQAA</sequence>
<dbReference type="CDD" id="cd08893">
    <property type="entry name" value="SRPBCC_CalC_Aha1-like_GntR-HTH"/>
    <property type="match status" value="1"/>
</dbReference>